<organism evidence="1 2">
    <name type="scientific">Mycobacterium ulcerans str. Harvey</name>
    <dbReference type="NCBI Taxonomy" id="1299332"/>
    <lineage>
        <taxon>Bacteria</taxon>
        <taxon>Bacillati</taxon>
        <taxon>Actinomycetota</taxon>
        <taxon>Actinomycetes</taxon>
        <taxon>Mycobacteriales</taxon>
        <taxon>Mycobacteriaceae</taxon>
        <taxon>Mycobacterium</taxon>
        <taxon>Mycobacterium ulcerans group</taxon>
    </lineage>
</organism>
<accession>A0ABN0QR78</accession>
<proteinExistence type="predicted"/>
<dbReference type="EMBL" id="JAOL01000165">
    <property type="protein sequence ID" value="EUA87181.1"/>
    <property type="molecule type" value="Genomic_DNA"/>
</dbReference>
<reference evidence="1 2" key="1">
    <citation type="submission" date="2014-01" db="EMBL/GenBank/DDBJ databases">
        <authorList>
            <person name="Dobos K."/>
            <person name="Lenaerts A."/>
            <person name="Ordway D."/>
            <person name="DeGroote M.A."/>
            <person name="Parker T."/>
            <person name="Sizemore C."/>
            <person name="Tallon L.J."/>
            <person name="Sadzewicz L.K."/>
            <person name="Sengamalay N."/>
            <person name="Fraser C.M."/>
            <person name="Hine E."/>
            <person name="Shefchek K.A."/>
            <person name="Das S.P."/>
            <person name="Tettelin H."/>
        </authorList>
    </citation>
    <scope>NUCLEOTIDE SEQUENCE [LARGE SCALE GENOMIC DNA]</scope>
    <source>
        <strain evidence="1 2">Harvey</strain>
    </source>
</reference>
<protein>
    <submittedName>
        <fullName evidence="1">Uncharacterized protein</fullName>
    </submittedName>
</protein>
<evidence type="ECO:0000313" key="2">
    <source>
        <dbReference type="Proteomes" id="UP000020681"/>
    </source>
</evidence>
<evidence type="ECO:0000313" key="1">
    <source>
        <dbReference type="EMBL" id="EUA87181.1"/>
    </source>
</evidence>
<comment type="caution">
    <text evidence="1">The sequence shown here is derived from an EMBL/GenBank/DDBJ whole genome shotgun (WGS) entry which is preliminary data.</text>
</comment>
<sequence>MWRPARASPQSTAMLSHAQVRLVHFWEKFGFKPMRKGAKLVFSDHE</sequence>
<dbReference type="Proteomes" id="UP000020681">
    <property type="component" value="Unassembled WGS sequence"/>
</dbReference>
<keyword evidence="2" id="KW-1185">Reference proteome</keyword>
<gene>
    <name evidence="1" type="ORF">I551_6298</name>
</gene>
<name>A0ABN0QR78_MYCUL</name>